<dbReference type="InterPro" id="IPR013785">
    <property type="entry name" value="Aldolase_TIM"/>
</dbReference>
<feature type="binding site" evidence="12">
    <location>
        <position position="279"/>
    </location>
    <ligand>
        <name>[4Fe-4S] cluster</name>
        <dbReference type="ChEBI" id="CHEBI:49883"/>
        <label>2</label>
        <note>4Fe-4S-substrate</note>
    </ligand>
</feature>
<evidence type="ECO:0000256" key="3">
    <source>
        <dbReference type="ARBA" id="ARBA00022691"/>
    </source>
</evidence>
<dbReference type="InterPro" id="IPR050105">
    <property type="entry name" value="MoCo_biosynth_MoaA/MoaC"/>
</dbReference>
<evidence type="ECO:0000256" key="5">
    <source>
        <dbReference type="ARBA" id="ARBA00022741"/>
    </source>
</evidence>
<feature type="binding site" evidence="12">
    <location>
        <position position="31"/>
    </location>
    <ligand>
        <name>[4Fe-4S] cluster</name>
        <dbReference type="ChEBI" id="CHEBI:49883"/>
        <label>1</label>
        <note>4Fe-4S-S-AdoMet</note>
    </ligand>
</feature>
<dbReference type="Proteomes" id="UP001366085">
    <property type="component" value="Unassembled WGS sequence"/>
</dbReference>
<dbReference type="InterPro" id="IPR007197">
    <property type="entry name" value="rSAM"/>
</dbReference>
<feature type="binding site" evidence="12">
    <location>
        <position position="70"/>
    </location>
    <ligand>
        <name>GTP</name>
        <dbReference type="ChEBI" id="CHEBI:37565"/>
    </ligand>
</feature>
<dbReference type="InterPro" id="IPR006638">
    <property type="entry name" value="Elp3/MiaA/NifB-like_rSAM"/>
</dbReference>
<dbReference type="SFLD" id="SFLDS00029">
    <property type="entry name" value="Radical_SAM"/>
    <property type="match status" value="1"/>
</dbReference>
<evidence type="ECO:0000256" key="1">
    <source>
        <dbReference type="ARBA" id="ARBA00012167"/>
    </source>
</evidence>
<comment type="catalytic activity">
    <reaction evidence="11 12">
        <text>GTP + AH2 + S-adenosyl-L-methionine = (8S)-3',8-cyclo-7,8-dihydroguanosine 5'-triphosphate + 5'-deoxyadenosine + L-methionine + A + H(+)</text>
        <dbReference type="Rhea" id="RHEA:49576"/>
        <dbReference type="ChEBI" id="CHEBI:13193"/>
        <dbReference type="ChEBI" id="CHEBI:15378"/>
        <dbReference type="ChEBI" id="CHEBI:17319"/>
        <dbReference type="ChEBI" id="CHEBI:17499"/>
        <dbReference type="ChEBI" id="CHEBI:37565"/>
        <dbReference type="ChEBI" id="CHEBI:57844"/>
        <dbReference type="ChEBI" id="CHEBI:59789"/>
        <dbReference type="ChEBI" id="CHEBI:131766"/>
        <dbReference type="EC" id="4.1.99.22"/>
    </reaction>
</comment>
<evidence type="ECO:0000256" key="6">
    <source>
        <dbReference type="ARBA" id="ARBA00023004"/>
    </source>
</evidence>
<dbReference type="PANTHER" id="PTHR22960:SF0">
    <property type="entry name" value="MOLYBDENUM COFACTOR BIOSYNTHESIS PROTEIN 1"/>
    <property type="match status" value="1"/>
</dbReference>
<dbReference type="SFLD" id="SFLDG01067">
    <property type="entry name" value="SPASM/twitch_domain_containing"/>
    <property type="match status" value="1"/>
</dbReference>
<keyword evidence="2 12" id="KW-0004">4Fe-4S</keyword>
<evidence type="ECO:0000256" key="11">
    <source>
        <dbReference type="ARBA" id="ARBA00048697"/>
    </source>
</evidence>
<dbReference type="InterPro" id="IPR013483">
    <property type="entry name" value="MoaA"/>
</dbReference>
<keyword evidence="4 12" id="KW-0479">Metal-binding</keyword>
<feature type="binding site" evidence="12">
    <location>
        <position position="199"/>
    </location>
    <ligand>
        <name>S-adenosyl-L-methionine</name>
        <dbReference type="ChEBI" id="CHEBI:59789"/>
    </ligand>
</feature>
<comment type="subunit">
    <text evidence="12">Monomer and homodimer.</text>
</comment>
<feature type="binding site" evidence="12">
    <location>
        <position position="20"/>
    </location>
    <ligand>
        <name>GTP</name>
        <dbReference type="ChEBI" id="CHEBI:37565"/>
    </ligand>
</feature>
<feature type="binding site" evidence="12">
    <location>
        <begin position="267"/>
        <end position="269"/>
    </location>
    <ligand>
        <name>GTP</name>
        <dbReference type="ChEBI" id="CHEBI:37565"/>
    </ligand>
</feature>
<keyword evidence="3 12" id="KW-0949">S-adenosyl-L-methionine</keyword>
<dbReference type="PROSITE" id="PS51918">
    <property type="entry name" value="RADICAL_SAM"/>
    <property type="match status" value="1"/>
</dbReference>
<evidence type="ECO:0000256" key="9">
    <source>
        <dbReference type="ARBA" id="ARBA00023150"/>
    </source>
</evidence>
<evidence type="ECO:0000256" key="4">
    <source>
        <dbReference type="ARBA" id="ARBA00022723"/>
    </source>
</evidence>
<feature type="binding site" evidence="12">
    <location>
        <position position="34"/>
    </location>
    <ligand>
        <name>[4Fe-4S] cluster</name>
        <dbReference type="ChEBI" id="CHEBI:49883"/>
        <label>1</label>
        <note>4Fe-4S-S-AdoMet</note>
    </ligand>
</feature>
<dbReference type="PANTHER" id="PTHR22960">
    <property type="entry name" value="MOLYBDOPTERIN COFACTOR SYNTHESIS PROTEIN A"/>
    <property type="match status" value="1"/>
</dbReference>
<dbReference type="CDD" id="cd21117">
    <property type="entry name" value="Twitch_MoaA"/>
    <property type="match status" value="1"/>
</dbReference>
<dbReference type="RefSeq" id="WP_337319319.1">
    <property type="nucleotide sequence ID" value="NZ_JBBDGN010000006.1"/>
</dbReference>
<keyword evidence="6 12" id="KW-0408">Iron</keyword>
<evidence type="ECO:0000256" key="10">
    <source>
        <dbReference type="ARBA" id="ARBA00023239"/>
    </source>
</evidence>
<dbReference type="Pfam" id="PF04055">
    <property type="entry name" value="Radical_SAM"/>
    <property type="match status" value="1"/>
</dbReference>
<dbReference type="SFLD" id="SFLDG01386">
    <property type="entry name" value="main_SPASM_domain-containing"/>
    <property type="match status" value="1"/>
</dbReference>
<feature type="binding site" evidence="12">
    <location>
        <position position="74"/>
    </location>
    <ligand>
        <name>S-adenosyl-L-methionine</name>
        <dbReference type="ChEBI" id="CHEBI:59789"/>
    </ligand>
</feature>
<sequence>MSVFDGPLVDRFGRVHRDLRISLTDKCNLRCTYCMPAEGVPWLAKQNLLTTDEIERVARVLARLGIVEIRLTGGEPLLRPDVVDVVRRLSRIDGEDGPLQVSMTTNGIRLDRVIDELVEAGLERLNISLDTVRPERFAELTRRDRLEDVLLGIRAAQDSGLRPLKINTVAMRDVNDDEFCDLLRFAQAHDAQLRFIEQMPLDAGHIWTRQRMVPGEEILAKLSAEFELSPVGARGASPAEVFRVDGGMTTVGVIASVTAPFCGSCDRVRLTADGQVRNCLFAREESDLIGLLRAGGTDEDVARMLRQNIEGKRAGHGIDDPGFLQPDRPMSAIGG</sequence>
<keyword evidence="5 12" id="KW-0547">Nucleotide-binding</keyword>
<dbReference type="InterPro" id="IPR058240">
    <property type="entry name" value="rSAM_sf"/>
</dbReference>
<dbReference type="PROSITE" id="PS01305">
    <property type="entry name" value="MOAA_NIFB_PQQE"/>
    <property type="match status" value="1"/>
</dbReference>
<dbReference type="NCBIfam" id="NF001199">
    <property type="entry name" value="PRK00164.2-1"/>
    <property type="match status" value="1"/>
</dbReference>
<evidence type="ECO:0000256" key="2">
    <source>
        <dbReference type="ARBA" id="ARBA00022485"/>
    </source>
</evidence>
<proteinExistence type="inferred from homology"/>
<evidence type="ECO:0000313" key="15">
    <source>
        <dbReference type="EMBL" id="MEJ1091624.1"/>
    </source>
</evidence>
<gene>
    <name evidence="12 15" type="primary">moaA</name>
    <name evidence="15" type="ORF">WDU93_07925</name>
</gene>
<dbReference type="SFLD" id="SFLDG01383">
    <property type="entry name" value="cyclic_pyranopterin_phosphate"/>
    <property type="match status" value="1"/>
</dbReference>
<evidence type="ECO:0000256" key="7">
    <source>
        <dbReference type="ARBA" id="ARBA00023014"/>
    </source>
</evidence>
<comment type="similarity">
    <text evidence="12">Belongs to the radical SAM superfamily. MoaA family.</text>
</comment>
<feature type="domain" description="Radical SAM core" evidence="14">
    <location>
        <begin position="11"/>
        <end position="239"/>
    </location>
</feature>
<evidence type="ECO:0000256" key="12">
    <source>
        <dbReference type="HAMAP-Rule" id="MF_01225"/>
    </source>
</evidence>
<feature type="binding site" evidence="12">
    <location>
        <position position="104"/>
    </location>
    <ligand>
        <name>GTP</name>
        <dbReference type="ChEBI" id="CHEBI:37565"/>
    </ligand>
</feature>
<feature type="binding site" evidence="12">
    <location>
        <position position="128"/>
    </location>
    <ligand>
        <name>S-adenosyl-L-methionine</name>
        <dbReference type="ChEBI" id="CHEBI:59789"/>
    </ligand>
</feature>
<keyword evidence="10 12" id="KW-0456">Lyase</keyword>
<comment type="cofactor">
    <cofactor evidence="12">
        <name>[4Fe-4S] cluster</name>
        <dbReference type="ChEBI" id="CHEBI:49883"/>
    </cofactor>
    <text evidence="12">Binds 2 [4Fe-4S] clusters. Binds 1 [4Fe-4S] cluster coordinated with 3 cysteines and an exchangeable S-adenosyl-L-methionine and 1 [4Fe-4S] cluster coordinated with 3 cysteines and the GTP-derived substrate.</text>
</comment>
<accession>A0ABU8LL85</accession>
<keyword evidence="16" id="KW-1185">Reference proteome</keyword>
<comment type="function">
    <text evidence="12">Catalyzes the cyclization of GTP to (8S)-3',8-cyclo-7,8-dihydroguanosine 5'-triphosphate.</text>
</comment>
<keyword evidence="7 12" id="KW-0411">Iron-sulfur</keyword>
<reference evidence="15 16" key="1">
    <citation type="submission" date="2024-02" db="EMBL/GenBank/DDBJ databases">
        <authorList>
            <person name="Saticioglu I.B."/>
        </authorList>
    </citation>
    <scope>NUCLEOTIDE SEQUENCE [LARGE SCALE GENOMIC DNA]</scope>
    <source>
        <strain evidence="15 16">Mu-43</strain>
    </source>
</reference>
<dbReference type="CDD" id="cd01335">
    <property type="entry name" value="Radical_SAM"/>
    <property type="match status" value="1"/>
</dbReference>
<dbReference type="InterPro" id="IPR040064">
    <property type="entry name" value="MoaA-like"/>
</dbReference>
<name>A0ABU8LL85_9MICO</name>
<dbReference type="Gene3D" id="3.20.20.70">
    <property type="entry name" value="Aldolase class I"/>
    <property type="match status" value="1"/>
</dbReference>
<feature type="region of interest" description="Disordered" evidence="13">
    <location>
        <begin position="316"/>
        <end position="335"/>
    </location>
</feature>
<organism evidence="15 16">
    <name type="scientific">Microbacterium istanbulense</name>
    <dbReference type="NCBI Taxonomy" id="3122049"/>
    <lineage>
        <taxon>Bacteria</taxon>
        <taxon>Bacillati</taxon>
        <taxon>Actinomycetota</taxon>
        <taxon>Actinomycetes</taxon>
        <taxon>Micrococcales</taxon>
        <taxon>Microbacteriaceae</taxon>
        <taxon>Microbacterium</taxon>
    </lineage>
</organism>
<dbReference type="HAMAP" id="MF_01225_B">
    <property type="entry name" value="MoaA_B"/>
    <property type="match status" value="1"/>
</dbReference>
<dbReference type="Pfam" id="PF06463">
    <property type="entry name" value="Mob_synth_C"/>
    <property type="match status" value="1"/>
</dbReference>
<dbReference type="InterPro" id="IPR010505">
    <property type="entry name" value="MoaA_twitch"/>
</dbReference>
<comment type="pathway">
    <text evidence="12">Cofactor biosynthesis; molybdopterin biosynthesis.</text>
</comment>
<dbReference type="NCBIfam" id="TIGR02666">
    <property type="entry name" value="moaA"/>
    <property type="match status" value="1"/>
</dbReference>
<evidence type="ECO:0000259" key="14">
    <source>
        <dbReference type="PROSITE" id="PS51918"/>
    </source>
</evidence>
<feature type="binding site" evidence="12">
    <location>
        <position position="262"/>
    </location>
    <ligand>
        <name>[4Fe-4S] cluster</name>
        <dbReference type="ChEBI" id="CHEBI:49883"/>
        <label>2</label>
        <note>4Fe-4S-substrate</note>
    </ligand>
</feature>
<feature type="binding site" evidence="12">
    <location>
        <position position="27"/>
    </location>
    <ligand>
        <name>[4Fe-4S] cluster</name>
        <dbReference type="ChEBI" id="CHEBI:49883"/>
        <label>1</label>
        <note>4Fe-4S-S-AdoMet</note>
    </ligand>
</feature>
<feature type="binding site" evidence="12">
    <location>
        <position position="33"/>
    </location>
    <ligand>
        <name>S-adenosyl-L-methionine</name>
        <dbReference type="ChEBI" id="CHEBI:59789"/>
    </ligand>
</feature>
<evidence type="ECO:0000256" key="8">
    <source>
        <dbReference type="ARBA" id="ARBA00023134"/>
    </source>
</evidence>
<evidence type="ECO:0000256" key="13">
    <source>
        <dbReference type="SAM" id="MobiDB-lite"/>
    </source>
</evidence>
<dbReference type="SUPFAM" id="SSF102114">
    <property type="entry name" value="Radical SAM enzymes"/>
    <property type="match status" value="1"/>
</dbReference>
<feature type="binding site" evidence="12">
    <location>
        <position position="165"/>
    </location>
    <ligand>
        <name>GTP</name>
        <dbReference type="ChEBI" id="CHEBI:37565"/>
    </ligand>
</feature>
<evidence type="ECO:0000313" key="16">
    <source>
        <dbReference type="Proteomes" id="UP001366085"/>
    </source>
</evidence>
<dbReference type="EMBL" id="JBBDGN010000006">
    <property type="protein sequence ID" value="MEJ1091624.1"/>
    <property type="molecule type" value="Genomic_DNA"/>
</dbReference>
<feature type="binding site" evidence="12">
    <location>
        <position position="265"/>
    </location>
    <ligand>
        <name>[4Fe-4S] cluster</name>
        <dbReference type="ChEBI" id="CHEBI:49883"/>
        <label>2</label>
        <note>4Fe-4S-substrate</note>
    </ligand>
</feature>
<keyword evidence="9 12" id="KW-0501">Molybdenum cofactor biosynthesis</keyword>
<keyword evidence="8 12" id="KW-0342">GTP-binding</keyword>
<dbReference type="GO" id="GO:0061798">
    <property type="term" value="F:GTP 3',8'-cyclase activity"/>
    <property type="evidence" value="ECO:0007669"/>
    <property type="project" value="UniProtKB-EC"/>
</dbReference>
<dbReference type="EC" id="4.1.99.22" evidence="1 12"/>
<dbReference type="SMART" id="SM00729">
    <property type="entry name" value="Elp3"/>
    <property type="match status" value="1"/>
</dbReference>
<comment type="caution">
    <text evidence="15">The sequence shown here is derived from an EMBL/GenBank/DDBJ whole genome shotgun (WGS) entry which is preliminary data.</text>
</comment>
<protein>
    <recommendedName>
        <fullName evidence="1 12">GTP 3',8-cyclase</fullName>
        <ecNumber evidence="1 12">4.1.99.22</ecNumber>
    </recommendedName>
    <alternativeName>
        <fullName evidence="12">Molybdenum cofactor biosynthesis protein A</fullName>
    </alternativeName>
</protein>
<dbReference type="InterPro" id="IPR000385">
    <property type="entry name" value="MoaA_NifB_PqqE_Fe-S-bd_CS"/>
</dbReference>